<reference evidence="3 5" key="1">
    <citation type="submission" date="2021-11" db="EMBL/GenBank/DDBJ databases">
        <authorList>
            <person name="Islam A."/>
            <person name="Islam S."/>
            <person name="Flora M.S."/>
            <person name="Rahman M."/>
            <person name="Ziaur R.M."/>
            <person name="Epstein J.H."/>
            <person name="Hassan M."/>
            <person name="Klassen M."/>
            <person name="Woodard K."/>
            <person name="Webb A."/>
            <person name="Webby R.J."/>
            <person name="El Zowalaty M.E."/>
        </authorList>
    </citation>
    <scope>NUCLEOTIDE SEQUENCE [LARGE SCALE GENOMIC DNA]</scope>
    <source>
        <strain evidence="3">Pf1</strain>
    </source>
</reference>
<protein>
    <recommendedName>
        <fullName evidence="2">EH domain-containing protein</fullName>
    </recommendedName>
</protein>
<gene>
    <name evidence="3" type="ORF">PFR001_LOCUS9013</name>
    <name evidence="4" type="ORF">PFR002_LOCUS4575</name>
</gene>
<proteinExistence type="predicted"/>
<comment type="caution">
    <text evidence="4">The sequence shown here is derived from an EMBL/GenBank/DDBJ whole genome shotgun (WGS) entry which is preliminary data.</text>
</comment>
<dbReference type="InterPro" id="IPR000261">
    <property type="entry name" value="EH_dom"/>
</dbReference>
<evidence type="ECO:0000313" key="4">
    <source>
        <dbReference type="EMBL" id="CAI5723047.1"/>
    </source>
</evidence>
<dbReference type="Proteomes" id="UP001157938">
    <property type="component" value="Unassembled WGS sequence"/>
</dbReference>
<dbReference type="Proteomes" id="UP001159659">
    <property type="component" value="Unassembled WGS sequence"/>
</dbReference>
<feature type="region of interest" description="Disordered" evidence="1">
    <location>
        <begin position="385"/>
        <end position="423"/>
    </location>
</feature>
<evidence type="ECO:0000259" key="2">
    <source>
        <dbReference type="Pfam" id="PF12763"/>
    </source>
</evidence>
<dbReference type="Pfam" id="PF12763">
    <property type="entry name" value="EH"/>
    <property type="match status" value="1"/>
</dbReference>
<feature type="domain" description="EH" evidence="2">
    <location>
        <begin position="15"/>
        <end position="108"/>
    </location>
</feature>
<dbReference type="SUPFAM" id="SSF47473">
    <property type="entry name" value="EF-hand"/>
    <property type="match status" value="1"/>
</dbReference>
<evidence type="ECO:0000313" key="3">
    <source>
        <dbReference type="EMBL" id="CAH0493921.1"/>
    </source>
</evidence>
<dbReference type="InterPro" id="IPR011992">
    <property type="entry name" value="EF-hand-dom_pair"/>
</dbReference>
<keyword evidence="5" id="KW-1185">Reference proteome</keyword>
<organism evidence="4 6">
    <name type="scientific">Peronospora farinosa</name>
    <dbReference type="NCBI Taxonomy" id="134698"/>
    <lineage>
        <taxon>Eukaryota</taxon>
        <taxon>Sar</taxon>
        <taxon>Stramenopiles</taxon>
        <taxon>Oomycota</taxon>
        <taxon>Peronosporomycetes</taxon>
        <taxon>Peronosporales</taxon>
        <taxon>Peronosporaceae</taxon>
        <taxon>Peronospora</taxon>
    </lineage>
</organism>
<sequence>MDEFQLDTQLYTMIELEGTRYRAFFAKLTRQDNPLLSRDIALEFFHKSSLSEEQVQELYAQIKEQKLLRDVDHMNETEFVLGMHFIVCMTKRNLVKIPPKFPTYLFPTLDLTAESVQTQAPQTSNDAPLLSLSPASDTPMSCGMTSGFSLSDAKSLSDLLAKERHCKQYEAQVLSKVEQSEARTLQSLHEYVEHIAAQVDKLGFPVPNSTRSLSTLDDLKNLLQKYVYGTKQEIESMQIDAQMRNVTSEVPQDSASREDPLKITSGLTQELLALQLQTAHLMAKKVDIVGRLVAVTTEDSHAGSIIQQPAFTESKIPPFALSKGALTVGELGTSSASTMLPKTSDSILVQSTTDGGWDNFGAAKSEDSPAPQPFGVKIDRPLASSDPFGFGSLPAAPGATEATTQNSALTPAPENNFAWGSFQ</sequence>
<dbReference type="AlphaFoldDB" id="A0AAV0TN12"/>
<evidence type="ECO:0000313" key="5">
    <source>
        <dbReference type="Proteomes" id="UP001157938"/>
    </source>
</evidence>
<dbReference type="EMBL" id="CAKLBC010001857">
    <property type="protein sequence ID" value="CAH0493921.1"/>
    <property type="molecule type" value="Genomic_DNA"/>
</dbReference>
<evidence type="ECO:0000313" key="6">
    <source>
        <dbReference type="Proteomes" id="UP001159659"/>
    </source>
</evidence>
<dbReference type="Gene3D" id="1.10.238.10">
    <property type="entry name" value="EF-hand"/>
    <property type="match status" value="1"/>
</dbReference>
<dbReference type="EMBL" id="CANTFK010000692">
    <property type="protein sequence ID" value="CAI5723047.1"/>
    <property type="molecule type" value="Genomic_DNA"/>
</dbReference>
<name>A0AAV0TN12_9STRA</name>
<reference evidence="4" key="2">
    <citation type="submission" date="2022-12" db="EMBL/GenBank/DDBJ databases">
        <authorList>
            <person name="Webb A."/>
        </authorList>
    </citation>
    <scope>NUCLEOTIDE SEQUENCE</scope>
    <source>
        <strain evidence="4">Pf2</strain>
    </source>
</reference>
<evidence type="ECO:0000256" key="1">
    <source>
        <dbReference type="SAM" id="MobiDB-lite"/>
    </source>
</evidence>
<accession>A0AAV0TN12</accession>